<protein>
    <submittedName>
        <fullName evidence="1">Uncharacterized protein</fullName>
    </submittedName>
</protein>
<dbReference type="EMBL" id="LR593886">
    <property type="protein sequence ID" value="VTR93778.1"/>
    <property type="molecule type" value="Genomic_DNA"/>
</dbReference>
<proteinExistence type="predicted"/>
<dbReference type="KEGG" id="gms:SOIL9_39360"/>
<reference evidence="1 2" key="1">
    <citation type="submission" date="2019-05" db="EMBL/GenBank/DDBJ databases">
        <authorList>
            <consortium name="Science for Life Laboratories"/>
        </authorList>
    </citation>
    <scope>NUCLEOTIDE SEQUENCE [LARGE SCALE GENOMIC DNA]</scope>
    <source>
        <strain evidence="1">Soil9</strain>
    </source>
</reference>
<dbReference type="AlphaFoldDB" id="A0A6P2CXD5"/>
<dbReference type="Proteomes" id="UP000464178">
    <property type="component" value="Chromosome"/>
</dbReference>
<organism evidence="1 2">
    <name type="scientific">Gemmata massiliana</name>
    <dbReference type="NCBI Taxonomy" id="1210884"/>
    <lineage>
        <taxon>Bacteria</taxon>
        <taxon>Pseudomonadati</taxon>
        <taxon>Planctomycetota</taxon>
        <taxon>Planctomycetia</taxon>
        <taxon>Gemmatales</taxon>
        <taxon>Gemmataceae</taxon>
        <taxon>Gemmata</taxon>
    </lineage>
</organism>
<evidence type="ECO:0000313" key="1">
    <source>
        <dbReference type="EMBL" id="VTR93778.1"/>
    </source>
</evidence>
<keyword evidence="2" id="KW-1185">Reference proteome</keyword>
<name>A0A6P2CXD5_9BACT</name>
<evidence type="ECO:0000313" key="2">
    <source>
        <dbReference type="Proteomes" id="UP000464178"/>
    </source>
</evidence>
<gene>
    <name evidence="1" type="ORF">SOIL9_39360</name>
</gene>
<accession>A0A6P2CXD5</accession>
<sequence length="77" mass="8879">MNQFYRGDPLFPQELVTQCLFFGDNGCGPQWGFKRDLPGRIIRWSAAWGTEFEVVGTSPFDAWKAEKEVYDTLQSEI</sequence>